<evidence type="ECO:0000256" key="1">
    <source>
        <dbReference type="SAM" id="MobiDB-lite"/>
    </source>
</evidence>
<feature type="region of interest" description="Disordered" evidence="1">
    <location>
        <begin position="132"/>
        <end position="152"/>
    </location>
</feature>
<protein>
    <submittedName>
        <fullName evidence="2">Uncharacterized protein</fullName>
    </submittedName>
</protein>
<dbReference type="EMBL" id="BAAAHC010000003">
    <property type="protein sequence ID" value="GAA0506049.1"/>
    <property type="molecule type" value="Genomic_DNA"/>
</dbReference>
<accession>A0ABP3LWC9</accession>
<evidence type="ECO:0000313" key="2">
    <source>
        <dbReference type="EMBL" id="GAA0506049.1"/>
    </source>
</evidence>
<organism evidence="2 3">
    <name type="scientific">Saccharopolyspora thermophila</name>
    <dbReference type="NCBI Taxonomy" id="89367"/>
    <lineage>
        <taxon>Bacteria</taxon>
        <taxon>Bacillati</taxon>
        <taxon>Actinomycetota</taxon>
        <taxon>Actinomycetes</taxon>
        <taxon>Pseudonocardiales</taxon>
        <taxon>Pseudonocardiaceae</taxon>
        <taxon>Saccharopolyspora</taxon>
    </lineage>
</organism>
<dbReference type="RefSeq" id="WP_346071999.1">
    <property type="nucleotide sequence ID" value="NZ_BAAAHC010000003.1"/>
</dbReference>
<comment type="caution">
    <text evidence="2">The sequence shown here is derived from an EMBL/GenBank/DDBJ whole genome shotgun (WGS) entry which is preliminary data.</text>
</comment>
<reference evidence="3" key="1">
    <citation type="journal article" date="2019" name="Int. J. Syst. Evol. Microbiol.">
        <title>The Global Catalogue of Microorganisms (GCM) 10K type strain sequencing project: providing services to taxonomists for standard genome sequencing and annotation.</title>
        <authorList>
            <consortium name="The Broad Institute Genomics Platform"/>
            <consortium name="The Broad Institute Genome Sequencing Center for Infectious Disease"/>
            <person name="Wu L."/>
            <person name="Ma J."/>
        </authorList>
    </citation>
    <scope>NUCLEOTIDE SEQUENCE [LARGE SCALE GENOMIC DNA]</scope>
    <source>
        <strain evidence="3">JCM 10664</strain>
    </source>
</reference>
<proteinExistence type="predicted"/>
<name>A0ABP3LWC9_9PSEU</name>
<dbReference type="Proteomes" id="UP001500220">
    <property type="component" value="Unassembled WGS sequence"/>
</dbReference>
<keyword evidence="3" id="KW-1185">Reference proteome</keyword>
<sequence>MGLARGHRFSVSFEDAFPGGALAVSEVEAALERQSPQDRSRGVPARQRTDAVTGLPVWRLLVSDPVPARPSEASVTVEVLAEEKPELPEPVAGMTVAVREVRFTGLTAEARLGGQGDFRYVTYVYRARGIESASAGRSGSRSSAKAASGEGR</sequence>
<gene>
    <name evidence="2" type="ORF">GCM10009545_05090</name>
</gene>
<evidence type="ECO:0000313" key="3">
    <source>
        <dbReference type="Proteomes" id="UP001500220"/>
    </source>
</evidence>